<keyword evidence="8" id="KW-1015">Disulfide bond</keyword>
<sequence>MYGDKMKSLKQIAVLICLIQLGQAQVLNRGSCNKNIPTVQNFDATRYLGRWYEQEKYPFIFELGGKCIYAEYGQLKNGDLSVYNYNINELTGRPNDILGSAKLVDSGKLKVRFNNMPAFIGSADYWVLDTDYDNYATVYSCTPLSSESHATIVWILTRDQIPSATVIDKAASALVKNNISLLPLKITNQISCGDVKEQKDM</sequence>
<evidence type="ECO:0000256" key="2">
    <source>
        <dbReference type="ARBA" id="ARBA00006889"/>
    </source>
</evidence>
<protein>
    <recommendedName>
        <fullName evidence="3">Apolipoprotein D</fullName>
    </recommendedName>
</protein>
<comment type="subcellular location">
    <subcellularLocation>
        <location evidence="1">Secreted</location>
    </subcellularLocation>
</comment>
<dbReference type="EMBL" id="KA646106">
    <property type="protein sequence ID" value="AFP60735.1"/>
    <property type="molecule type" value="mRNA"/>
</dbReference>
<evidence type="ECO:0000256" key="5">
    <source>
        <dbReference type="ARBA" id="ARBA00022525"/>
    </source>
</evidence>
<dbReference type="VEuPathDB" id="VectorBase:MDOA002181"/>
<dbReference type="PANTHER" id="PTHR10612:SF34">
    <property type="entry name" value="APOLIPOPROTEIN D"/>
    <property type="match status" value="1"/>
</dbReference>
<dbReference type="SUPFAM" id="SSF50814">
    <property type="entry name" value="Lipocalins"/>
    <property type="match status" value="1"/>
</dbReference>
<dbReference type="GO" id="GO:0000302">
    <property type="term" value="P:response to reactive oxygen species"/>
    <property type="evidence" value="ECO:0007669"/>
    <property type="project" value="TreeGrafter"/>
</dbReference>
<dbReference type="GO" id="GO:0005737">
    <property type="term" value="C:cytoplasm"/>
    <property type="evidence" value="ECO:0007669"/>
    <property type="project" value="TreeGrafter"/>
</dbReference>
<dbReference type="Gene3D" id="2.40.128.20">
    <property type="match status" value="1"/>
</dbReference>
<evidence type="ECO:0000259" key="11">
    <source>
        <dbReference type="Pfam" id="PF08212"/>
    </source>
</evidence>
<proteinExistence type="evidence at transcript level"/>
<dbReference type="InterPro" id="IPR012674">
    <property type="entry name" value="Calycin"/>
</dbReference>
<keyword evidence="5" id="KW-0964">Secreted</keyword>
<evidence type="ECO:0000256" key="3">
    <source>
        <dbReference type="ARBA" id="ARBA00019890"/>
    </source>
</evidence>
<dbReference type="GO" id="GO:0008289">
    <property type="term" value="F:lipid binding"/>
    <property type="evidence" value="ECO:0007669"/>
    <property type="project" value="UniProtKB-KW"/>
</dbReference>
<dbReference type="PIRSF" id="PIRSF036893">
    <property type="entry name" value="Lipocalin_ApoD"/>
    <property type="match status" value="1"/>
</dbReference>
<feature type="signal peptide" evidence="10">
    <location>
        <begin position="1"/>
        <end position="24"/>
    </location>
</feature>
<evidence type="ECO:0000313" key="12">
    <source>
        <dbReference type="EMBL" id="AFP60735.1"/>
    </source>
</evidence>
<evidence type="ECO:0000256" key="7">
    <source>
        <dbReference type="ARBA" id="ARBA00023121"/>
    </source>
</evidence>
<dbReference type="PANTHER" id="PTHR10612">
    <property type="entry name" value="APOLIPOPROTEIN D"/>
    <property type="match status" value="1"/>
</dbReference>
<keyword evidence="4" id="KW-0813">Transport</keyword>
<evidence type="ECO:0000256" key="8">
    <source>
        <dbReference type="ARBA" id="ARBA00023157"/>
    </source>
</evidence>
<keyword evidence="7" id="KW-0446">Lipid-binding</keyword>
<keyword evidence="6 10" id="KW-0732">Signal</keyword>
<evidence type="ECO:0000256" key="6">
    <source>
        <dbReference type="ARBA" id="ARBA00022729"/>
    </source>
</evidence>
<dbReference type="GO" id="GO:0006629">
    <property type="term" value="P:lipid metabolic process"/>
    <property type="evidence" value="ECO:0007669"/>
    <property type="project" value="TreeGrafter"/>
</dbReference>
<dbReference type="InterPro" id="IPR000566">
    <property type="entry name" value="Lipocln_cytosolic_FA-bd_dom"/>
</dbReference>
<dbReference type="CDD" id="cd19437">
    <property type="entry name" value="lipocalin_apoD-like"/>
    <property type="match status" value="1"/>
</dbReference>
<dbReference type="GO" id="GO:0005576">
    <property type="term" value="C:extracellular region"/>
    <property type="evidence" value="ECO:0007669"/>
    <property type="project" value="UniProtKB-SubCell"/>
</dbReference>
<dbReference type="Pfam" id="PF08212">
    <property type="entry name" value="Lipocalin_2"/>
    <property type="match status" value="1"/>
</dbReference>
<dbReference type="VEuPathDB" id="VectorBase:MDOMA2_011191"/>
<dbReference type="GO" id="GO:0031409">
    <property type="term" value="F:pigment binding"/>
    <property type="evidence" value="ECO:0007669"/>
    <property type="project" value="InterPro"/>
</dbReference>
<evidence type="ECO:0000256" key="10">
    <source>
        <dbReference type="PIRNR" id="PIRNR036893"/>
    </source>
</evidence>
<dbReference type="AlphaFoldDB" id="T1PBG2"/>
<dbReference type="PRINTS" id="PR01273">
    <property type="entry name" value="INVTBRTCOLOR"/>
</dbReference>
<comment type="similarity">
    <text evidence="2 10">Belongs to the calycin superfamily. Lipocalin family.</text>
</comment>
<reference evidence="12" key="1">
    <citation type="submission" date="2012-08" db="EMBL/GenBank/DDBJ databases">
        <title>Transcriptome of adult Musca domestica launches a platform for comparative house fly gene expression and characterization of differential gene expression among resistant and susceptible house flies.</title>
        <authorList>
            <person name="Liu N."/>
            <person name="Zhang L."/>
            <person name="Li M."/>
            <person name="Reid W."/>
        </authorList>
    </citation>
    <scope>NUCLEOTIDE SEQUENCE</scope>
    <source>
        <strain evidence="12">ALHF</strain>
        <tissue evidence="12">Whole body</tissue>
    </source>
</reference>
<dbReference type="FunFam" id="2.40.128.20:FF:000003">
    <property type="entry name" value="Apolipoprotein D"/>
    <property type="match status" value="1"/>
</dbReference>
<feature type="chain" id="PRO_5013436803" description="Apolipoprotein D" evidence="10">
    <location>
        <begin position="25"/>
        <end position="201"/>
    </location>
</feature>
<evidence type="ECO:0000256" key="9">
    <source>
        <dbReference type="ARBA" id="ARBA00023180"/>
    </source>
</evidence>
<evidence type="ECO:0000256" key="1">
    <source>
        <dbReference type="ARBA" id="ARBA00004613"/>
    </source>
</evidence>
<organism evidence="12">
    <name type="scientific">Musca domestica</name>
    <name type="common">House fly</name>
    <dbReference type="NCBI Taxonomy" id="7370"/>
    <lineage>
        <taxon>Eukaryota</taxon>
        <taxon>Metazoa</taxon>
        <taxon>Ecdysozoa</taxon>
        <taxon>Arthropoda</taxon>
        <taxon>Hexapoda</taxon>
        <taxon>Insecta</taxon>
        <taxon>Pterygota</taxon>
        <taxon>Neoptera</taxon>
        <taxon>Endopterygota</taxon>
        <taxon>Diptera</taxon>
        <taxon>Brachycera</taxon>
        <taxon>Muscomorpha</taxon>
        <taxon>Muscoidea</taxon>
        <taxon>Muscidae</taxon>
        <taxon>Musca</taxon>
    </lineage>
</organism>
<accession>T1PBG2</accession>
<feature type="domain" description="Lipocalin/cytosolic fatty-acid binding" evidence="11">
    <location>
        <begin position="43"/>
        <end position="164"/>
    </location>
</feature>
<evidence type="ECO:0000256" key="4">
    <source>
        <dbReference type="ARBA" id="ARBA00022448"/>
    </source>
</evidence>
<name>T1PBG2_MUSDO</name>
<keyword evidence="9" id="KW-0325">Glycoprotein</keyword>
<dbReference type="InterPro" id="IPR022271">
    <property type="entry name" value="Lipocalin_ApoD"/>
</dbReference>
<dbReference type="InterPro" id="IPR003057">
    <property type="entry name" value="Invtbrt_color"/>
</dbReference>